<dbReference type="InterPro" id="IPR015422">
    <property type="entry name" value="PyrdxlP-dep_Trfase_small"/>
</dbReference>
<dbReference type="EMBL" id="CM017325">
    <property type="protein sequence ID" value="KAE8055235.1"/>
    <property type="molecule type" value="Genomic_DNA"/>
</dbReference>
<evidence type="ECO:0000313" key="2">
    <source>
        <dbReference type="Proteomes" id="UP000327013"/>
    </source>
</evidence>
<gene>
    <name evidence="1" type="ORF">FH972_012090</name>
</gene>
<dbReference type="SUPFAM" id="SSF53383">
    <property type="entry name" value="PLP-dependent transferases"/>
    <property type="match status" value="1"/>
</dbReference>
<dbReference type="PANTHER" id="PTHR14237:SF64">
    <property type="entry name" value="MOLYBDENUM COFACTOR SULFURASE-LIKE PROTEIN"/>
    <property type="match status" value="1"/>
</dbReference>
<organism evidence="1 2">
    <name type="scientific">Carpinus fangiana</name>
    <dbReference type="NCBI Taxonomy" id="176857"/>
    <lineage>
        <taxon>Eukaryota</taxon>
        <taxon>Viridiplantae</taxon>
        <taxon>Streptophyta</taxon>
        <taxon>Embryophyta</taxon>
        <taxon>Tracheophyta</taxon>
        <taxon>Spermatophyta</taxon>
        <taxon>Magnoliopsida</taxon>
        <taxon>eudicotyledons</taxon>
        <taxon>Gunneridae</taxon>
        <taxon>Pentapetalae</taxon>
        <taxon>rosids</taxon>
        <taxon>fabids</taxon>
        <taxon>Fagales</taxon>
        <taxon>Betulaceae</taxon>
        <taxon>Carpinus</taxon>
    </lineage>
</organism>
<dbReference type="PANTHER" id="PTHR14237">
    <property type="entry name" value="MOLYBDOPTERIN COFACTOR SULFURASE MOSC"/>
    <property type="match status" value="1"/>
</dbReference>
<accession>A0A5N6R536</accession>
<dbReference type="OrthoDB" id="10264306at2759"/>
<dbReference type="Gene3D" id="3.40.640.10">
    <property type="entry name" value="Type I PLP-dependent aspartate aminotransferase-like (Major domain)"/>
    <property type="match status" value="1"/>
</dbReference>
<evidence type="ECO:0000313" key="1">
    <source>
        <dbReference type="EMBL" id="KAE8055235.1"/>
    </source>
</evidence>
<dbReference type="AlphaFoldDB" id="A0A5N6R536"/>
<proteinExistence type="predicted"/>
<protein>
    <recommendedName>
        <fullName evidence="3">Aminotransferase class V domain-containing protein</fullName>
    </recommendedName>
</protein>
<reference evidence="1 2" key="1">
    <citation type="submission" date="2019-06" db="EMBL/GenBank/DDBJ databases">
        <title>A chromosomal-level reference genome of Carpinus fangiana (Coryloideae, Betulaceae).</title>
        <authorList>
            <person name="Yang X."/>
            <person name="Wang Z."/>
            <person name="Zhang L."/>
            <person name="Hao G."/>
            <person name="Liu J."/>
            <person name="Yang Y."/>
        </authorList>
    </citation>
    <scope>NUCLEOTIDE SEQUENCE [LARGE SCALE GENOMIC DNA]</scope>
    <source>
        <strain evidence="1">Cfa_2016G</strain>
        <tissue evidence="1">Leaf</tissue>
    </source>
</reference>
<name>A0A5N6R536_9ROSI</name>
<dbReference type="InterPro" id="IPR015424">
    <property type="entry name" value="PyrdxlP-dep_Trfase"/>
</dbReference>
<keyword evidence="2" id="KW-1185">Reference proteome</keyword>
<evidence type="ECO:0008006" key="3">
    <source>
        <dbReference type="Google" id="ProtNLM"/>
    </source>
</evidence>
<dbReference type="Gene3D" id="3.90.1150.10">
    <property type="entry name" value="Aspartate Aminotransferase, domain 1"/>
    <property type="match status" value="1"/>
</dbReference>
<sequence>MHSSSFREARFNGCCPTPILSFLESQNPSIPNSTANISAARHNFAVATASSLNQNTPFTNHEDLPSLDESFYNFTKAYPKYHQTDQADRIRAQEYSHISHNNHVCLDYIGHGLFSHAQHQQQSQSPKAVVASSSLSPPSPHFPEPTFFDISFKSVNLVSQVQYGNQDSELESKLRIRIMAFMNISPVDYTMVFTANQSSSLKLLADCYPFQSNQNLLTVYDYESEAVEMMTQSSKKKGARVMSAEFSWPNLSIQSGKLRKMIVSRGRKRNRGLFVFPLQSRMTGSCYSYQWMSMAQENGWHVLLDACALGPKDMDSLGLSIFKPDFLTCSFYKVFGENPSGFGCLFVKKSSASVLKDSTNATSIGIVSLVPSSRTFQFPEEQANTDMEIEQKAKFELWKDDLDVPMQHSFSGPLSVEQKSGETSKSHEIEEVSVMRKALSFSEVIELKTPFESARSKYSEGSVNWSSEIECRGLDHADSLGLILISSRARYLINWLVNALLSLQHPHTENGQPPRLVRIYGPKIKSNRGPAVAFNVFDWKGEKIDPTLVQKLADRKNISLSHGFLHHIWFSDKYEEEREKILEKTRTEVEGIVLGKKRDKHHFQIPVVTAAIGFLTNFEDTYRLWAFVSQFLDADFVEKERWRYTALNQKTVEV</sequence>
<dbReference type="Proteomes" id="UP000327013">
    <property type="component" value="Chromosome 5"/>
</dbReference>
<dbReference type="InterPro" id="IPR015421">
    <property type="entry name" value="PyrdxlP-dep_Trfase_major"/>
</dbReference>